<dbReference type="OrthoDB" id="442503at2759"/>
<dbReference type="SUPFAM" id="SSF63712">
    <property type="entry name" value="Nicotinic receptor ligand binding domain-like"/>
    <property type="match status" value="1"/>
</dbReference>
<dbReference type="GO" id="GO:0016020">
    <property type="term" value="C:membrane"/>
    <property type="evidence" value="ECO:0007669"/>
    <property type="project" value="InterPro"/>
</dbReference>
<dbReference type="Proteomes" id="UP000326759">
    <property type="component" value="Unassembled WGS sequence"/>
</dbReference>
<feature type="transmembrane region" description="Helical" evidence="1">
    <location>
        <begin position="16"/>
        <end position="36"/>
    </location>
</feature>
<name>A0A5N5TG96_9CRUS</name>
<organism evidence="2 3">
    <name type="scientific">Armadillidium nasatum</name>
    <dbReference type="NCBI Taxonomy" id="96803"/>
    <lineage>
        <taxon>Eukaryota</taxon>
        <taxon>Metazoa</taxon>
        <taxon>Ecdysozoa</taxon>
        <taxon>Arthropoda</taxon>
        <taxon>Crustacea</taxon>
        <taxon>Multicrustacea</taxon>
        <taxon>Malacostraca</taxon>
        <taxon>Eumalacostraca</taxon>
        <taxon>Peracarida</taxon>
        <taxon>Isopoda</taxon>
        <taxon>Oniscidea</taxon>
        <taxon>Crinocheta</taxon>
        <taxon>Armadillidiidae</taxon>
        <taxon>Armadillidium</taxon>
    </lineage>
</organism>
<evidence type="ECO:0000313" key="3">
    <source>
        <dbReference type="Proteomes" id="UP000326759"/>
    </source>
</evidence>
<reference evidence="2 3" key="1">
    <citation type="journal article" date="2019" name="PLoS Biol.">
        <title>Sex chromosomes control vertical transmission of feminizing Wolbachia symbionts in an isopod.</title>
        <authorList>
            <person name="Becking T."/>
            <person name="Chebbi M.A."/>
            <person name="Giraud I."/>
            <person name="Moumen B."/>
            <person name="Laverre T."/>
            <person name="Caubet Y."/>
            <person name="Peccoud J."/>
            <person name="Gilbert C."/>
            <person name="Cordaux R."/>
        </authorList>
    </citation>
    <scope>NUCLEOTIDE SEQUENCE [LARGE SCALE GENOMIC DNA]</scope>
    <source>
        <strain evidence="2">ANa2</strain>
        <tissue evidence="2">Whole body excluding digestive tract and cuticle</tissue>
    </source>
</reference>
<protein>
    <submittedName>
        <fullName evidence="2">Uncharacterized protein</fullName>
    </submittedName>
</protein>
<proteinExistence type="predicted"/>
<dbReference type="GO" id="GO:0005230">
    <property type="term" value="F:extracellular ligand-gated monoatomic ion channel activity"/>
    <property type="evidence" value="ECO:0007669"/>
    <property type="project" value="InterPro"/>
</dbReference>
<dbReference type="AlphaFoldDB" id="A0A5N5TG96"/>
<comment type="caution">
    <text evidence="2">The sequence shown here is derived from an EMBL/GenBank/DDBJ whole genome shotgun (WGS) entry which is preliminary data.</text>
</comment>
<dbReference type="Gene3D" id="2.70.170.10">
    <property type="entry name" value="Neurotransmitter-gated ion-channel ligand-binding domain"/>
    <property type="match status" value="1"/>
</dbReference>
<keyword evidence="1" id="KW-1133">Transmembrane helix</keyword>
<keyword evidence="1" id="KW-0472">Membrane</keyword>
<evidence type="ECO:0000256" key="1">
    <source>
        <dbReference type="SAM" id="Phobius"/>
    </source>
</evidence>
<sequence length="156" mass="17808">MLTKRVKNCGVSTPKIPCLASFIAFAHFFILGFLLVENNHFVQCAKFSVKHNYREKEKQILDDILGPGKYDKRIRPSGVNSTADGGATTVMINLMVRSIARIDDVTMLYMFNTRKTELCTLLTLSILSLSKTDSKILIRIRVDRELDREHQHMCVM</sequence>
<keyword evidence="3" id="KW-1185">Reference proteome</keyword>
<dbReference type="InterPro" id="IPR036734">
    <property type="entry name" value="Neur_chan_lig-bd_sf"/>
</dbReference>
<dbReference type="EMBL" id="SEYY01003618">
    <property type="protein sequence ID" value="KAB7504175.1"/>
    <property type="molecule type" value="Genomic_DNA"/>
</dbReference>
<gene>
    <name evidence="2" type="ORF">Anas_09754</name>
</gene>
<accession>A0A5N5TG96</accession>
<evidence type="ECO:0000313" key="2">
    <source>
        <dbReference type="EMBL" id="KAB7504175.1"/>
    </source>
</evidence>
<keyword evidence="1" id="KW-0812">Transmembrane</keyword>